<gene>
    <name evidence="8" type="ORF">C5L36_0B06750</name>
    <name evidence="10" type="ORF">CAS74_003776</name>
    <name evidence="9" type="ORF">JL09_g2391</name>
</gene>
<dbReference type="OrthoDB" id="9986881at2759"/>
<evidence type="ECO:0000256" key="3">
    <source>
        <dbReference type="ARBA" id="ARBA00022989"/>
    </source>
</evidence>
<dbReference type="EMBL" id="CP028774">
    <property type="protein sequence ID" value="AWU75430.1"/>
    <property type="molecule type" value="Genomic_DNA"/>
</dbReference>
<proteinExistence type="predicted"/>
<evidence type="ECO:0000313" key="10">
    <source>
        <dbReference type="EMBL" id="OUT21653.1"/>
    </source>
</evidence>
<dbReference type="VEuPathDB" id="FungiDB:C5L36_0B06750"/>
<dbReference type="Pfam" id="PF07690">
    <property type="entry name" value="MFS_1"/>
    <property type="match status" value="1"/>
</dbReference>
<dbReference type="GO" id="GO:0005886">
    <property type="term" value="C:plasma membrane"/>
    <property type="evidence" value="ECO:0007669"/>
    <property type="project" value="TreeGrafter"/>
</dbReference>
<dbReference type="InterPro" id="IPR011701">
    <property type="entry name" value="MFS"/>
</dbReference>
<dbReference type="EMBL" id="NHMM01000005">
    <property type="protein sequence ID" value="OUT21653.1"/>
    <property type="molecule type" value="Genomic_DNA"/>
</dbReference>
<feature type="transmembrane region" description="Helical" evidence="6">
    <location>
        <begin position="62"/>
        <end position="81"/>
    </location>
</feature>
<evidence type="ECO:0000313" key="9">
    <source>
        <dbReference type="EMBL" id="KGK38504.1"/>
    </source>
</evidence>
<dbReference type="PANTHER" id="PTHR23502:SF190">
    <property type="entry name" value="YALI0F08063P"/>
    <property type="match status" value="1"/>
</dbReference>
<dbReference type="eggNOG" id="KOG0255">
    <property type="taxonomic scope" value="Eukaryota"/>
</dbReference>
<feature type="domain" description="Major facilitator superfamily (MFS) profile" evidence="7">
    <location>
        <begin position="64"/>
        <end position="497"/>
    </location>
</feature>
<evidence type="ECO:0000313" key="12">
    <source>
        <dbReference type="Proteomes" id="UP000195871"/>
    </source>
</evidence>
<dbReference type="InterPro" id="IPR020846">
    <property type="entry name" value="MFS_dom"/>
</dbReference>
<dbReference type="AlphaFoldDB" id="A0A099P2L3"/>
<evidence type="ECO:0000259" key="7">
    <source>
        <dbReference type="PROSITE" id="PS50850"/>
    </source>
</evidence>
<reference evidence="8 13" key="4">
    <citation type="submission" date="2018-06" db="EMBL/GenBank/DDBJ databases">
        <title>Population genomics shows no distinction between pathogenic Candida krusei and environmental Pichia kudriavzevii: One species, four names.</title>
        <authorList>
            <person name="Douglass A.P."/>
            <person name="Offei B."/>
            <person name="Braun-Galleani S."/>
            <person name="Coughlan A.Y."/>
            <person name="Martos A."/>
            <person name="Ortiz-Merino R.A."/>
            <person name="Byrne K.P."/>
            <person name="Wolfe K.H."/>
        </authorList>
    </citation>
    <scope>NUCLEOTIDE SEQUENCE [LARGE SCALE GENOMIC DNA]</scope>
    <source>
        <strain evidence="8 13">CBS573</strain>
    </source>
</reference>
<keyword evidence="2 6" id="KW-0812">Transmembrane</keyword>
<dbReference type="HOGENOM" id="CLU_008455_11_4_1"/>
<dbReference type="Gene3D" id="1.20.1250.20">
    <property type="entry name" value="MFS general substrate transporter like domains"/>
    <property type="match status" value="1"/>
</dbReference>
<dbReference type="Proteomes" id="UP000195871">
    <property type="component" value="Unassembled WGS sequence"/>
</dbReference>
<dbReference type="PANTHER" id="PTHR23502">
    <property type="entry name" value="MAJOR FACILITATOR SUPERFAMILY"/>
    <property type="match status" value="1"/>
</dbReference>
<evidence type="ECO:0000313" key="13">
    <source>
        <dbReference type="Proteomes" id="UP000249293"/>
    </source>
</evidence>
<feature type="transmembrane region" description="Helical" evidence="6">
    <location>
        <begin position="380"/>
        <end position="399"/>
    </location>
</feature>
<dbReference type="SUPFAM" id="SSF103473">
    <property type="entry name" value="MFS general substrate transporter"/>
    <property type="match status" value="1"/>
</dbReference>
<accession>A0A099P2L3</accession>
<feature type="transmembrane region" description="Helical" evidence="6">
    <location>
        <begin position="295"/>
        <end position="318"/>
    </location>
</feature>
<evidence type="ECO:0000256" key="5">
    <source>
        <dbReference type="SAM" id="MobiDB-lite"/>
    </source>
</evidence>
<reference evidence="9" key="2">
    <citation type="submission" date="2014-08" db="EMBL/GenBank/DDBJ databases">
        <title>Exploiting Issatchenkia orientalis SD108 for Succinic Acid Production.</title>
        <authorList>
            <person name="Xiao H."/>
            <person name="Shao Z."/>
            <person name="Jiang Y."/>
            <person name="Dole S."/>
            <person name="Zhao H."/>
        </authorList>
    </citation>
    <scope>NUCLEOTIDE SEQUENCE [LARGE SCALE GENOMIC DNA]</scope>
    <source>
        <strain evidence="9">SD108</strain>
    </source>
</reference>
<dbReference type="FunFam" id="1.20.1250.20:FF:000011">
    <property type="entry name" value="MFS multidrug transporter, putative"/>
    <property type="match status" value="1"/>
</dbReference>
<feature type="region of interest" description="Disordered" evidence="5">
    <location>
        <begin position="1"/>
        <end position="20"/>
    </location>
</feature>
<evidence type="ECO:0000256" key="4">
    <source>
        <dbReference type="ARBA" id="ARBA00023136"/>
    </source>
</evidence>
<reference evidence="10 12" key="3">
    <citation type="submission" date="2017-05" db="EMBL/GenBank/DDBJ databases">
        <title>The Genome Sequence of Candida krusei Ckrusei653.</title>
        <authorList>
            <person name="Cuomo C."/>
            <person name="Forche A."/>
            <person name="Young S."/>
            <person name="Abouelleil A."/>
            <person name="Cao P."/>
            <person name="Chapman S."/>
            <person name="Cusick C."/>
            <person name="Shea T."/>
            <person name="Nusbaum C."/>
            <person name="Birren B."/>
        </authorList>
    </citation>
    <scope>NUCLEOTIDE SEQUENCE [LARGE SCALE GENOMIC DNA]</scope>
    <source>
        <strain evidence="10 12">Ckrusei653</strain>
    </source>
</reference>
<evidence type="ECO:0000256" key="2">
    <source>
        <dbReference type="ARBA" id="ARBA00022692"/>
    </source>
</evidence>
<dbReference type="GO" id="GO:0022857">
    <property type="term" value="F:transmembrane transporter activity"/>
    <property type="evidence" value="ECO:0007669"/>
    <property type="project" value="InterPro"/>
</dbReference>
<feature type="transmembrane region" description="Helical" evidence="6">
    <location>
        <begin position="157"/>
        <end position="179"/>
    </location>
</feature>
<comment type="subcellular location">
    <subcellularLocation>
        <location evidence="1">Membrane</location>
        <topology evidence="1">Multi-pass membrane protein</topology>
    </subcellularLocation>
</comment>
<evidence type="ECO:0000256" key="1">
    <source>
        <dbReference type="ARBA" id="ARBA00004141"/>
    </source>
</evidence>
<feature type="transmembrane region" description="Helical" evidence="6">
    <location>
        <begin position="133"/>
        <end position="151"/>
    </location>
</feature>
<evidence type="ECO:0000256" key="6">
    <source>
        <dbReference type="SAM" id="Phobius"/>
    </source>
</evidence>
<dbReference type="PROSITE" id="PS50850">
    <property type="entry name" value="MFS"/>
    <property type="match status" value="1"/>
</dbReference>
<keyword evidence="3 6" id="KW-1133">Transmembrane helix</keyword>
<reference evidence="11" key="1">
    <citation type="journal article" date="2014" name="Microb. Cell Fact.">
        <title>Exploiting Issatchenkia orientalis SD108 for succinic acid production.</title>
        <authorList>
            <person name="Xiao H."/>
            <person name="Shao Z."/>
            <person name="Jiang Y."/>
            <person name="Dole S."/>
            <person name="Zhao H."/>
        </authorList>
    </citation>
    <scope>NUCLEOTIDE SEQUENCE [LARGE SCALE GENOMIC DNA]</scope>
    <source>
        <strain evidence="11">SD108</strain>
    </source>
</reference>
<feature type="transmembrane region" description="Helical" evidence="6">
    <location>
        <begin position="471"/>
        <end position="494"/>
    </location>
</feature>
<feature type="transmembrane region" description="Helical" evidence="6">
    <location>
        <begin position="338"/>
        <end position="359"/>
    </location>
</feature>
<feature type="transmembrane region" description="Helical" evidence="6">
    <location>
        <begin position="191"/>
        <end position="212"/>
    </location>
</feature>
<feature type="transmembrane region" description="Helical" evidence="6">
    <location>
        <begin position="437"/>
        <end position="459"/>
    </location>
</feature>
<organism evidence="9 11">
    <name type="scientific">Pichia kudriavzevii</name>
    <name type="common">Yeast</name>
    <name type="synonym">Issatchenkia orientalis</name>
    <dbReference type="NCBI Taxonomy" id="4909"/>
    <lineage>
        <taxon>Eukaryota</taxon>
        <taxon>Fungi</taxon>
        <taxon>Dikarya</taxon>
        <taxon>Ascomycota</taxon>
        <taxon>Saccharomycotina</taxon>
        <taxon>Pichiomycetes</taxon>
        <taxon>Pichiales</taxon>
        <taxon>Pichiaceae</taxon>
        <taxon>Pichia</taxon>
    </lineage>
</organism>
<dbReference type="Proteomes" id="UP000029867">
    <property type="component" value="Unassembled WGS sequence"/>
</dbReference>
<dbReference type="Proteomes" id="UP000249293">
    <property type="component" value="Chromosome 2"/>
</dbReference>
<name>A0A099P2L3_PICKU</name>
<dbReference type="GeneID" id="40383195"/>
<dbReference type="CDD" id="cd17323">
    <property type="entry name" value="MFS_Tpo1_MDR_like"/>
    <property type="match status" value="1"/>
</dbReference>
<dbReference type="RefSeq" id="XP_029320907.1">
    <property type="nucleotide sequence ID" value="XM_029465048.1"/>
</dbReference>
<keyword evidence="13" id="KW-1185">Reference proteome</keyword>
<sequence>MTPNPSDDSSEKNSVDCSSLNDEPMLSNESYNKNFHIDETGLLTFQPSSPLKPKNWSVKKKLIYTMSYSLVTFAAQLNSTTTSSVYFVKEMKHNYNIGREVSTLSISLYILGIAFGPMVFAPISEVYGRKIGVLIPFLISCMFTFATAISYNVPSLMICRFLAGVFSGAPVVSSGGVLADLWEPAYRGAALALYACVVANGAAVGPVISSLLINSNSSHQSWRIPQYFTGLLQGTMFTYVFFCTKETYEPVILQKIAKKEKIVSNKWEIHSEMDKWRINWGEIIRKHVYRPFKMLVTPIVFVMALFASYVFGILYLMITNISTAYEFEHGWYGTTGELPNFALFIGIIFGCIINMLWAFRYAKMVKANGGKAIPEQRFPIMIMFGWMMPAGIFIFGWTSSPNIHWIVPMVGIMLTGCGFISIFQGCLNYLVDLYPRYAASAIAANTFLRSVFAAVFPLFARQLFSNLGVHWGASLIAFFALGMIPIPVVLFVFAERVRNMSKDLYID</sequence>
<feature type="transmembrane region" description="Helical" evidence="6">
    <location>
        <begin position="405"/>
        <end position="430"/>
    </location>
</feature>
<feature type="transmembrane region" description="Helical" evidence="6">
    <location>
        <begin position="101"/>
        <end position="121"/>
    </location>
</feature>
<keyword evidence="4 6" id="KW-0472">Membrane</keyword>
<evidence type="ECO:0000313" key="11">
    <source>
        <dbReference type="Proteomes" id="UP000029867"/>
    </source>
</evidence>
<dbReference type="KEGG" id="pkz:C5L36_0B06750"/>
<protein>
    <recommendedName>
        <fullName evidence="7">Major facilitator superfamily (MFS) profile domain-containing protein</fullName>
    </recommendedName>
</protein>
<dbReference type="InterPro" id="IPR036259">
    <property type="entry name" value="MFS_trans_sf"/>
</dbReference>
<evidence type="ECO:0000313" key="8">
    <source>
        <dbReference type="EMBL" id="AWU75430.1"/>
    </source>
</evidence>
<dbReference type="EMBL" id="JQFK01000019">
    <property type="protein sequence ID" value="KGK38504.1"/>
    <property type="molecule type" value="Genomic_DNA"/>
</dbReference>